<sequence>MSATSEQWIVAAAIYGVEALKDQGICRWNYSLRLLHQHAKNNLIKSFSEAKVLPSPPPSLLPVAAADSGKRREEEKKKYDKSIKKVMELSSWGPSTVRF</sequence>
<dbReference type="STRING" id="93759.A0A1R3KC47"/>
<dbReference type="Proteomes" id="UP000187203">
    <property type="component" value="Unassembled WGS sequence"/>
</dbReference>
<gene>
    <name evidence="1" type="ORF">COLO4_09494</name>
</gene>
<dbReference type="AlphaFoldDB" id="A0A1R3KC47"/>
<name>A0A1R3KC47_9ROSI</name>
<evidence type="ECO:0000313" key="1">
    <source>
        <dbReference type="EMBL" id="OMP04609.1"/>
    </source>
</evidence>
<accession>A0A1R3KC47</accession>
<reference evidence="2" key="1">
    <citation type="submission" date="2013-09" db="EMBL/GenBank/DDBJ databases">
        <title>Corchorus olitorius genome sequencing.</title>
        <authorList>
            <person name="Alam M."/>
            <person name="Haque M.S."/>
            <person name="Islam M.S."/>
            <person name="Emdad E.M."/>
            <person name="Islam M.M."/>
            <person name="Ahmed B."/>
            <person name="Halim A."/>
            <person name="Hossen Q.M.M."/>
            <person name="Hossain M.Z."/>
            <person name="Ahmed R."/>
            <person name="Khan M.M."/>
            <person name="Islam R."/>
            <person name="Rashid M.M."/>
            <person name="Khan S.A."/>
            <person name="Rahman M.S."/>
            <person name="Alam M."/>
            <person name="Yahiya A.S."/>
            <person name="Khan M.S."/>
            <person name="Azam M.S."/>
            <person name="Haque T."/>
            <person name="Lashkar M.Z.H."/>
            <person name="Akhand A.I."/>
            <person name="Morshed G."/>
            <person name="Roy S."/>
            <person name="Uddin K.S."/>
            <person name="Rabeya T."/>
            <person name="Hossain A.S."/>
            <person name="Chowdhury A."/>
            <person name="Snigdha A.R."/>
            <person name="Mortoza M.S."/>
            <person name="Matin S.A."/>
            <person name="Hoque S.M.E."/>
            <person name="Islam M.K."/>
            <person name="Roy D.K."/>
            <person name="Haider R."/>
            <person name="Moosa M.M."/>
            <person name="Elias S.M."/>
            <person name="Hasan A.M."/>
            <person name="Jahan S."/>
            <person name="Shafiuddin M."/>
            <person name="Mahmood N."/>
            <person name="Shommy N.S."/>
        </authorList>
    </citation>
    <scope>NUCLEOTIDE SEQUENCE [LARGE SCALE GENOMIC DNA]</scope>
    <source>
        <strain evidence="2">cv. O-4</strain>
    </source>
</reference>
<organism evidence="1 2">
    <name type="scientific">Corchorus olitorius</name>
    <dbReference type="NCBI Taxonomy" id="93759"/>
    <lineage>
        <taxon>Eukaryota</taxon>
        <taxon>Viridiplantae</taxon>
        <taxon>Streptophyta</taxon>
        <taxon>Embryophyta</taxon>
        <taxon>Tracheophyta</taxon>
        <taxon>Spermatophyta</taxon>
        <taxon>Magnoliopsida</taxon>
        <taxon>eudicotyledons</taxon>
        <taxon>Gunneridae</taxon>
        <taxon>Pentapetalae</taxon>
        <taxon>rosids</taxon>
        <taxon>malvids</taxon>
        <taxon>Malvales</taxon>
        <taxon>Malvaceae</taxon>
        <taxon>Grewioideae</taxon>
        <taxon>Apeibeae</taxon>
        <taxon>Corchorus</taxon>
    </lineage>
</organism>
<protein>
    <recommendedName>
        <fullName evidence="3">Wound-responsive family protein</fullName>
    </recommendedName>
</protein>
<evidence type="ECO:0000313" key="2">
    <source>
        <dbReference type="Proteomes" id="UP000187203"/>
    </source>
</evidence>
<keyword evidence="2" id="KW-1185">Reference proteome</keyword>
<dbReference type="InterPro" id="IPR022251">
    <property type="entry name" value="DUF3774_wound-induced"/>
</dbReference>
<proteinExistence type="predicted"/>
<dbReference type="PANTHER" id="PTHR33090">
    <property type="entry name" value="DUF3774 DOMAIN PROTEIN-RELATED"/>
    <property type="match status" value="1"/>
</dbReference>
<dbReference type="OrthoDB" id="691528at2759"/>
<comment type="caution">
    <text evidence="1">The sequence shown here is derived from an EMBL/GenBank/DDBJ whole genome shotgun (WGS) entry which is preliminary data.</text>
</comment>
<dbReference type="Pfam" id="PF12609">
    <property type="entry name" value="DUF3774"/>
    <property type="match status" value="1"/>
</dbReference>
<dbReference type="EMBL" id="AWUE01014241">
    <property type="protein sequence ID" value="OMP04609.1"/>
    <property type="molecule type" value="Genomic_DNA"/>
</dbReference>
<evidence type="ECO:0008006" key="3">
    <source>
        <dbReference type="Google" id="ProtNLM"/>
    </source>
</evidence>